<comment type="caution">
    <text evidence="6">The sequence shown here is derived from an EMBL/GenBank/DDBJ whole genome shotgun (WGS) entry which is preliminary data.</text>
</comment>
<organism evidence="6 7">
    <name type="scientific">Candidatus Nitrosotenuis uzonensis</name>
    <dbReference type="NCBI Taxonomy" id="1407055"/>
    <lineage>
        <taxon>Archaea</taxon>
        <taxon>Nitrososphaerota</taxon>
        <taxon>Candidatus Nitrosotenuis</taxon>
    </lineage>
</organism>
<dbReference type="SUPFAM" id="SSF46785">
    <property type="entry name" value="Winged helix' DNA-binding domain"/>
    <property type="match status" value="2"/>
</dbReference>
<accession>V6AQ87</accession>
<dbReference type="Proteomes" id="UP000655759">
    <property type="component" value="Unassembled WGS sequence"/>
</dbReference>
<evidence type="ECO:0000256" key="4">
    <source>
        <dbReference type="ARBA" id="ARBA00023306"/>
    </source>
</evidence>
<protein>
    <submittedName>
        <fullName evidence="6">Chromosome segregation and condensation protein ScpB</fullName>
    </submittedName>
</protein>
<dbReference type="EMBL" id="CBTY010000001">
    <property type="protein sequence ID" value="CDI04841.1"/>
    <property type="molecule type" value="Genomic_DNA"/>
</dbReference>
<keyword evidence="7" id="KW-1185">Reference proteome</keyword>
<dbReference type="Proteomes" id="UP000018159">
    <property type="component" value="Unassembled WGS sequence"/>
</dbReference>
<dbReference type="EMBL" id="CAJNAQ010000006">
    <property type="protein sequence ID" value="CAE6504764.1"/>
    <property type="molecule type" value="Genomic_DNA"/>
</dbReference>
<gene>
    <name evidence="6" type="ORF">NITUZ_10036</name>
    <name evidence="5" type="ORF">NUZ5A_60051</name>
</gene>
<reference evidence="6" key="2">
    <citation type="submission" date="2013-10" db="EMBL/GenBank/DDBJ databases">
        <authorList>
            <person name="Regsiter A."/>
        </authorList>
    </citation>
    <scope>NUCLEOTIDE SEQUENCE</scope>
    <source>
        <strain evidence="6">N4</strain>
    </source>
</reference>
<reference evidence="5" key="3">
    <citation type="submission" date="2021-02" db="EMBL/GenBank/DDBJ databases">
        <authorList>
            <person name="Han P."/>
        </authorList>
    </citation>
    <scope>NUCLEOTIDE SEQUENCE</scope>
    <source>
        <strain evidence="5">Candidatus Nitrosotenuis uzonensis 5A</strain>
    </source>
</reference>
<dbReference type="OrthoDB" id="8628at2157"/>
<dbReference type="RefSeq" id="WP_048193995.1">
    <property type="nucleotide sequence ID" value="NZ_CAJNAQ010000006.1"/>
</dbReference>
<dbReference type="PANTHER" id="PTHR34298">
    <property type="entry name" value="SEGREGATION AND CONDENSATION PROTEIN B"/>
    <property type="match status" value="1"/>
</dbReference>
<keyword evidence="2" id="KW-0132">Cell division</keyword>
<dbReference type="GO" id="GO:0051304">
    <property type="term" value="P:chromosome separation"/>
    <property type="evidence" value="ECO:0007669"/>
    <property type="project" value="InterPro"/>
</dbReference>
<keyword evidence="3" id="KW-0159">Chromosome partition</keyword>
<dbReference type="AlphaFoldDB" id="V6AQ87"/>
<evidence type="ECO:0000256" key="1">
    <source>
        <dbReference type="ARBA" id="ARBA00022490"/>
    </source>
</evidence>
<name>V6AQ87_9ARCH</name>
<evidence type="ECO:0000256" key="2">
    <source>
        <dbReference type="ARBA" id="ARBA00022618"/>
    </source>
</evidence>
<dbReference type="InterPro" id="IPR036388">
    <property type="entry name" value="WH-like_DNA-bd_sf"/>
</dbReference>
<reference evidence="6" key="1">
    <citation type="journal article" date="2013" name="PLoS ONE">
        <title>Enrichment and Genome Sequence of the Group I.1a Ammonia-Oxidizing Archaeon ?Ca. Nitrosotenuis uzonensis? Representing a Clade Globally.</title>
        <authorList>
            <person name="Lebedeva E.V."/>
            <person name="Hatzenpichler R."/>
            <person name="Pelletier E."/>
            <person name="Schuster N."/>
            <person name="Hauzmayer S."/>
            <person name="Bulaev A."/>
            <person name="Grigor'eva N.V."/>
            <person name="Galushko A."/>
            <person name="Schmid M."/>
            <person name="Palatinszky M."/>
            <person name="Le Paslier D."/>
            <person name="Daims H."/>
            <person name="Wagner M."/>
        </authorList>
    </citation>
    <scope>NUCLEOTIDE SEQUENCE [LARGE SCALE GENOMIC DNA]</scope>
    <source>
        <strain evidence="6">N4</strain>
    </source>
</reference>
<evidence type="ECO:0000256" key="3">
    <source>
        <dbReference type="ARBA" id="ARBA00022829"/>
    </source>
</evidence>
<proteinExistence type="predicted"/>
<dbReference type="GO" id="GO:0051301">
    <property type="term" value="P:cell division"/>
    <property type="evidence" value="ECO:0007669"/>
    <property type="project" value="UniProtKB-KW"/>
</dbReference>
<keyword evidence="4" id="KW-0131">Cell cycle</keyword>
<evidence type="ECO:0000313" key="5">
    <source>
        <dbReference type="EMBL" id="CAE6504764.1"/>
    </source>
</evidence>
<dbReference type="STRING" id="1407055.NITUZ_10036"/>
<dbReference type="InterPro" id="IPR005234">
    <property type="entry name" value="ScpB_csome_segregation"/>
</dbReference>
<evidence type="ECO:0000313" key="6">
    <source>
        <dbReference type="EMBL" id="CDI04841.1"/>
    </source>
</evidence>
<evidence type="ECO:0000313" key="7">
    <source>
        <dbReference type="Proteomes" id="UP000018159"/>
    </source>
</evidence>
<keyword evidence="1" id="KW-0963">Cytoplasm</keyword>
<dbReference type="InterPro" id="IPR036390">
    <property type="entry name" value="WH_DNA-bd_sf"/>
</dbReference>
<dbReference type="PANTHER" id="PTHR34298:SF2">
    <property type="entry name" value="SEGREGATION AND CONDENSATION PROTEIN B"/>
    <property type="match status" value="1"/>
</dbReference>
<dbReference type="Pfam" id="PF04079">
    <property type="entry name" value="SMC_ScpB"/>
    <property type="match status" value="1"/>
</dbReference>
<dbReference type="Gene3D" id="1.10.10.10">
    <property type="entry name" value="Winged helix-like DNA-binding domain superfamily/Winged helix DNA-binding domain"/>
    <property type="match status" value="2"/>
</dbReference>
<sequence>MTKVEDENEAAARLEAALYSAGRPLSVEELIKASGTESRTKTLALLGALEKKVKTAFRAIEIAVLPDGSYVFQLKPEFNNVVRRYASKPILANATLKTLSYIAYMQPISSKQLVETRGTGVYSHLKELEQLDYISHQNVGRLKIYMTTAKFQKYFGISGDSDVLKEKLFKKIRRPASVPQPLTQQA</sequence>